<reference evidence="1 2" key="1">
    <citation type="journal article" date="2021" name="Plant Biotechnol. J.">
        <title>Multi-omics assisted identification of the key and species-specific regulatory components of drought-tolerant mechanisms in Gossypium stocksii.</title>
        <authorList>
            <person name="Yu D."/>
            <person name="Ke L."/>
            <person name="Zhang D."/>
            <person name="Wu Y."/>
            <person name="Sun Y."/>
            <person name="Mei J."/>
            <person name="Sun J."/>
            <person name="Sun Y."/>
        </authorList>
    </citation>
    <scope>NUCLEOTIDE SEQUENCE [LARGE SCALE GENOMIC DNA]</scope>
    <source>
        <strain evidence="2">cv. E1</strain>
        <tissue evidence="1">Leaf</tissue>
    </source>
</reference>
<keyword evidence="2" id="KW-1185">Reference proteome</keyword>
<organism evidence="1 2">
    <name type="scientific">Gossypium stocksii</name>
    <dbReference type="NCBI Taxonomy" id="47602"/>
    <lineage>
        <taxon>Eukaryota</taxon>
        <taxon>Viridiplantae</taxon>
        <taxon>Streptophyta</taxon>
        <taxon>Embryophyta</taxon>
        <taxon>Tracheophyta</taxon>
        <taxon>Spermatophyta</taxon>
        <taxon>Magnoliopsida</taxon>
        <taxon>eudicotyledons</taxon>
        <taxon>Gunneridae</taxon>
        <taxon>Pentapetalae</taxon>
        <taxon>rosids</taxon>
        <taxon>malvids</taxon>
        <taxon>Malvales</taxon>
        <taxon>Malvaceae</taxon>
        <taxon>Malvoideae</taxon>
        <taxon>Gossypium</taxon>
    </lineage>
</organism>
<evidence type="ECO:0000313" key="2">
    <source>
        <dbReference type="Proteomes" id="UP000828251"/>
    </source>
</evidence>
<evidence type="ECO:0000313" key="1">
    <source>
        <dbReference type="EMBL" id="KAH1098052.1"/>
    </source>
</evidence>
<comment type="caution">
    <text evidence="1">The sequence shown here is derived from an EMBL/GenBank/DDBJ whole genome shotgun (WGS) entry which is preliminary data.</text>
</comment>
<dbReference type="OrthoDB" id="994845at2759"/>
<name>A0A9D3VVL6_9ROSI</name>
<sequence>MEARSTHFSPSMRRVYSHTRGLALQLGLSMDGPIITESTIVSGKEDLCTALLGKVQDKFEGGQISINWLKDNFDELPKDQTEVIK</sequence>
<accession>A0A9D3VVL6</accession>
<gene>
    <name evidence="1" type="ORF">J1N35_014973</name>
</gene>
<proteinExistence type="predicted"/>
<dbReference type="AlphaFoldDB" id="A0A9D3VVL6"/>
<dbReference type="EMBL" id="JAIQCV010000005">
    <property type="protein sequence ID" value="KAH1098052.1"/>
    <property type="molecule type" value="Genomic_DNA"/>
</dbReference>
<dbReference type="Proteomes" id="UP000828251">
    <property type="component" value="Unassembled WGS sequence"/>
</dbReference>
<protein>
    <submittedName>
        <fullName evidence="1">Uncharacterized protein</fullName>
    </submittedName>
</protein>